<evidence type="ECO:0000259" key="6">
    <source>
        <dbReference type="Pfam" id="PF04542"/>
    </source>
</evidence>
<dbReference type="GO" id="GO:0003677">
    <property type="term" value="F:DNA binding"/>
    <property type="evidence" value="ECO:0007669"/>
    <property type="project" value="InterPro"/>
</dbReference>
<dbReference type="Proteomes" id="UP000253410">
    <property type="component" value="Unassembled WGS sequence"/>
</dbReference>
<dbReference type="AlphaFoldDB" id="A0A365XSJ4"/>
<comment type="caution">
    <text evidence="8">The sequence shown here is derived from an EMBL/GenBank/DDBJ whole genome shotgun (WGS) entry which is preliminary data.</text>
</comment>
<sequence>MHSNQPHNNNYSNPATGDTGRLGPSLQQDSTAERFNQIFLATKDRMYQFVKKLTQDESDTKDIVQDCYVSLWQKINEVDMEQDILPLLFTYARHRVIDYLRKNTSRKQLLQEWQQEQISEIPQEQLLDYKERQLQLQVSINQLPSHRKRIFTMVKQEGFSHKEVAQQLGISAATVKKQIGLSLKFLKEQLPR</sequence>
<feature type="domain" description="RNA polymerase sigma factor 70 region 4 type 2" evidence="7">
    <location>
        <begin position="134"/>
        <end position="186"/>
    </location>
</feature>
<protein>
    <recommendedName>
        <fullName evidence="10">RNA polymerase sigma-70 factor</fullName>
    </recommendedName>
</protein>
<feature type="domain" description="RNA polymerase sigma-70 region 2" evidence="6">
    <location>
        <begin position="41"/>
        <end position="104"/>
    </location>
</feature>
<accession>A0A365XSJ4</accession>
<feature type="compositionally biased region" description="Polar residues" evidence="5">
    <location>
        <begin position="1"/>
        <end position="16"/>
    </location>
</feature>
<evidence type="ECO:0000256" key="4">
    <source>
        <dbReference type="ARBA" id="ARBA00023163"/>
    </source>
</evidence>
<name>A0A365XSJ4_9BACT</name>
<dbReference type="InterPro" id="IPR007627">
    <property type="entry name" value="RNA_pol_sigma70_r2"/>
</dbReference>
<dbReference type="InterPro" id="IPR039425">
    <property type="entry name" value="RNA_pol_sigma-70-like"/>
</dbReference>
<dbReference type="NCBIfam" id="TIGR02985">
    <property type="entry name" value="Sig70_bacteroi1"/>
    <property type="match status" value="1"/>
</dbReference>
<evidence type="ECO:0000256" key="1">
    <source>
        <dbReference type="ARBA" id="ARBA00010641"/>
    </source>
</evidence>
<keyword evidence="2" id="KW-0805">Transcription regulation</keyword>
<dbReference type="Gene3D" id="1.10.1740.10">
    <property type="match status" value="1"/>
</dbReference>
<dbReference type="EMBL" id="QFFJ01000002">
    <property type="protein sequence ID" value="RBL89303.1"/>
    <property type="molecule type" value="Genomic_DNA"/>
</dbReference>
<evidence type="ECO:0000256" key="5">
    <source>
        <dbReference type="SAM" id="MobiDB-lite"/>
    </source>
</evidence>
<dbReference type="InterPro" id="IPR013325">
    <property type="entry name" value="RNA_pol_sigma_r2"/>
</dbReference>
<dbReference type="InterPro" id="IPR013324">
    <property type="entry name" value="RNA_pol_sigma_r3/r4-like"/>
</dbReference>
<organism evidence="8 9">
    <name type="scientific">Chitinophaga flava</name>
    <dbReference type="NCBI Taxonomy" id="2259036"/>
    <lineage>
        <taxon>Bacteria</taxon>
        <taxon>Pseudomonadati</taxon>
        <taxon>Bacteroidota</taxon>
        <taxon>Chitinophagia</taxon>
        <taxon>Chitinophagales</taxon>
        <taxon>Chitinophagaceae</taxon>
        <taxon>Chitinophaga</taxon>
    </lineage>
</organism>
<dbReference type="SUPFAM" id="SSF88659">
    <property type="entry name" value="Sigma3 and sigma4 domains of RNA polymerase sigma factors"/>
    <property type="match status" value="1"/>
</dbReference>
<keyword evidence="4" id="KW-0804">Transcription</keyword>
<reference evidence="8 9" key="1">
    <citation type="submission" date="2018-05" db="EMBL/GenBank/DDBJ databases">
        <title>Chitinophaga sp. K3CV102501T nov., isolated from isolated from a monsoon evergreen broad-leaved forest soil.</title>
        <authorList>
            <person name="Lv Y."/>
        </authorList>
    </citation>
    <scope>NUCLEOTIDE SEQUENCE [LARGE SCALE GENOMIC DNA]</scope>
    <source>
        <strain evidence="8 9">GDMCC 1.1325</strain>
    </source>
</reference>
<dbReference type="SUPFAM" id="SSF88946">
    <property type="entry name" value="Sigma2 domain of RNA polymerase sigma factors"/>
    <property type="match status" value="1"/>
</dbReference>
<evidence type="ECO:0008006" key="10">
    <source>
        <dbReference type="Google" id="ProtNLM"/>
    </source>
</evidence>
<proteinExistence type="inferred from homology"/>
<keyword evidence="9" id="KW-1185">Reference proteome</keyword>
<dbReference type="Gene3D" id="1.10.10.10">
    <property type="entry name" value="Winged helix-like DNA-binding domain superfamily/Winged helix DNA-binding domain"/>
    <property type="match status" value="1"/>
</dbReference>
<evidence type="ECO:0000313" key="8">
    <source>
        <dbReference type="EMBL" id="RBL89303.1"/>
    </source>
</evidence>
<feature type="region of interest" description="Disordered" evidence="5">
    <location>
        <begin position="1"/>
        <end position="27"/>
    </location>
</feature>
<evidence type="ECO:0000256" key="2">
    <source>
        <dbReference type="ARBA" id="ARBA00023015"/>
    </source>
</evidence>
<dbReference type="RefSeq" id="WP_113618046.1">
    <property type="nucleotide sequence ID" value="NZ_QFFJ01000002.1"/>
</dbReference>
<dbReference type="GO" id="GO:0006352">
    <property type="term" value="P:DNA-templated transcription initiation"/>
    <property type="evidence" value="ECO:0007669"/>
    <property type="project" value="InterPro"/>
</dbReference>
<dbReference type="NCBIfam" id="TIGR02937">
    <property type="entry name" value="sigma70-ECF"/>
    <property type="match status" value="1"/>
</dbReference>
<dbReference type="Pfam" id="PF04542">
    <property type="entry name" value="Sigma70_r2"/>
    <property type="match status" value="1"/>
</dbReference>
<dbReference type="PANTHER" id="PTHR43133:SF46">
    <property type="entry name" value="RNA POLYMERASE SIGMA-70 FACTOR ECF SUBFAMILY"/>
    <property type="match status" value="1"/>
</dbReference>
<dbReference type="OrthoDB" id="659855at2"/>
<comment type="similarity">
    <text evidence="1">Belongs to the sigma-70 factor family. ECF subfamily.</text>
</comment>
<keyword evidence="3" id="KW-0731">Sigma factor</keyword>
<evidence type="ECO:0000256" key="3">
    <source>
        <dbReference type="ARBA" id="ARBA00023082"/>
    </source>
</evidence>
<gene>
    <name evidence="8" type="ORF">DF182_22540</name>
</gene>
<dbReference type="Pfam" id="PF08281">
    <property type="entry name" value="Sigma70_r4_2"/>
    <property type="match status" value="1"/>
</dbReference>
<dbReference type="GO" id="GO:0016987">
    <property type="term" value="F:sigma factor activity"/>
    <property type="evidence" value="ECO:0007669"/>
    <property type="project" value="UniProtKB-KW"/>
</dbReference>
<dbReference type="PANTHER" id="PTHR43133">
    <property type="entry name" value="RNA POLYMERASE ECF-TYPE SIGMA FACTO"/>
    <property type="match status" value="1"/>
</dbReference>
<dbReference type="InterPro" id="IPR014284">
    <property type="entry name" value="RNA_pol_sigma-70_dom"/>
</dbReference>
<dbReference type="InterPro" id="IPR036388">
    <property type="entry name" value="WH-like_DNA-bd_sf"/>
</dbReference>
<evidence type="ECO:0000259" key="7">
    <source>
        <dbReference type="Pfam" id="PF08281"/>
    </source>
</evidence>
<evidence type="ECO:0000313" key="9">
    <source>
        <dbReference type="Proteomes" id="UP000253410"/>
    </source>
</evidence>
<dbReference type="InterPro" id="IPR013249">
    <property type="entry name" value="RNA_pol_sigma70_r4_t2"/>
</dbReference>
<dbReference type="InterPro" id="IPR014327">
    <property type="entry name" value="RNA_pol_sigma70_bacteroid"/>
</dbReference>